<dbReference type="OrthoDB" id="10254310at2759"/>
<evidence type="ECO:0000256" key="2">
    <source>
        <dbReference type="ARBA" id="ARBA00006613"/>
    </source>
</evidence>
<evidence type="ECO:0000256" key="6">
    <source>
        <dbReference type="PIRNR" id="PIRNR002291"/>
    </source>
</evidence>
<evidence type="ECO:0000256" key="3">
    <source>
        <dbReference type="ARBA" id="ARBA00022448"/>
    </source>
</evidence>
<accession>A0A8W8MRP2</accession>
<comment type="similarity">
    <text evidence="2 6">Belongs to the adaptor complexes large subunit family.</text>
</comment>
<dbReference type="InterPro" id="IPR011989">
    <property type="entry name" value="ARM-like"/>
</dbReference>
<name>A0A8W8MRP2_MAGGI</name>
<feature type="domain" description="Clathrin/coatomer adaptor adaptin-like N-terminal" evidence="7">
    <location>
        <begin position="4"/>
        <end position="521"/>
    </location>
</feature>
<dbReference type="Pfam" id="PF01602">
    <property type="entry name" value="Adaptin_N"/>
    <property type="match status" value="1"/>
</dbReference>
<organism evidence="8 9">
    <name type="scientific">Magallana gigas</name>
    <name type="common">Pacific oyster</name>
    <name type="synonym">Crassostrea gigas</name>
    <dbReference type="NCBI Taxonomy" id="29159"/>
    <lineage>
        <taxon>Eukaryota</taxon>
        <taxon>Metazoa</taxon>
        <taxon>Spiralia</taxon>
        <taxon>Lophotrochozoa</taxon>
        <taxon>Mollusca</taxon>
        <taxon>Bivalvia</taxon>
        <taxon>Autobranchia</taxon>
        <taxon>Pteriomorphia</taxon>
        <taxon>Ostreida</taxon>
        <taxon>Ostreoidea</taxon>
        <taxon>Ostreidae</taxon>
        <taxon>Magallana</taxon>
    </lineage>
</organism>
<evidence type="ECO:0000259" key="7">
    <source>
        <dbReference type="Pfam" id="PF01602"/>
    </source>
</evidence>
<evidence type="ECO:0000313" key="8">
    <source>
        <dbReference type="EnsemblMetazoa" id="G34798.2:cds"/>
    </source>
</evidence>
<dbReference type="EnsemblMetazoa" id="G34798.2">
    <property type="protein sequence ID" value="G34798.2:cds"/>
    <property type="gene ID" value="G34798"/>
</dbReference>
<evidence type="ECO:0000256" key="1">
    <source>
        <dbReference type="ARBA" id="ARBA00004308"/>
    </source>
</evidence>
<dbReference type="PIRSF" id="PIRSF002291">
    <property type="entry name" value="AP_complex_beta"/>
    <property type="match status" value="1"/>
</dbReference>
<dbReference type="InterPro" id="IPR026739">
    <property type="entry name" value="AP_beta"/>
</dbReference>
<dbReference type="GO" id="GO:0016192">
    <property type="term" value="P:vesicle-mediated transport"/>
    <property type="evidence" value="ECO:0007669"/>
    <property type="project" value="InterPro"/>
</dbReference>
<dbReference type="InterPro" id="IPR016024">
    <property type="entry name" value="ARM-type_fold"/>
</dbReference>
<dbReference type="GO" id="GO:0006886">
    <property type="term" value="P:intracellular protein transport"/>
    <property type="evidence" value="ECO:0007669"/>
    <property type="project" value="InterPro"/>
</dbReference>
<dbReference type="InterPro" id="IPR002553">
    <property type="entry name" value="Clathrin/coatomer_adapt-like_N"/>
</dbReference>
<keyword evidence="3 6" id="KW-0813">Transport</keyword>
<dbReference type="GO" id="GO:0030276">
    <property type="term" value="F:clathrin binding"/>
    <property type="evidence" value="ECO:0007669"/>
    <property type="project" value="InterPro"/>
</dbReference>
<comment type="subcellular location">
    <subcellularLocation>
        <location evidence="1">Endomembrane system</location>
    </subcellularLocation>
</comment>
<keyword evidence="9" id="KW-1185">Reference proteome</keyword>
<dbReference type="Gene3D" id="1.25.10.10">
    <property type="entry name" value="Leucine-rich Repeat Variant"/>
    <property type="match status" value="1"/>
</dbReference>
<protein>
    <recommendedName>
        <fullName evidence="6">AP complex subunit beta</fullName>
    </recommendedName>
</protein>
<keyword evidence="4 6" id="KW-0653">Protein transport</keyword>
<dbReference type="SUPFAM" id="SSF48371">
    <property type="entry name" value="ARM repeat"/>
    <property type="match status" value="1"/>
</dbReference>
<evidence type="ECO:0000256" key="4">
    <source>
        <dbReference type="ARBA" id="ARBA00022927"/>
    </source>
</evidence>
<dbReference type="Proteomes" id="UP000005408">
    <property type="component" value="Unassembled WGS sequence"/>
</dbReference>
<reference evidence="8" key="1">
    <citation type="submission" date="2022-08" db="UniProtKB">
        <authorList>
            <consortium name="EnsemblMetazoa"/>
        </authorList>
    </citation>
    <scope>IDENTIFICATION</scope>
    <source>
        <strain evidence="8">05x7-T-G4-1.051#20</strain>
    </source>
</reference>
<evidence type="ECO:0000256" key="5">
    <source>
        <dbReference type="ARBA" id="ARBA00023136"/>
    </source>
</evidence>
<dbReference type="OMA" id="FLATAKC"/>
<keyword evidence="5 6" id="KW-0472">Membrane</keyword>
<dbReference type="AlphaFoldDB" id="A0A8W8MRP2"/>
<evidence type="ECO:0000313" key="9">
    <source>
        <dbReference type="Proteomes" id="UP000005408"/>
    </source>
</evidence>
<dbReference type="GO" id="GO:0030117">
    <property type="term" value="C:membrane coat"/>
    <property type="evidence" value="ECO:0007669"/>
    <property type="project" value="InterPro"/>
</dbReference>
<dbReference type="InterPro" id="IPR016342">
    <property type="entry name" value="AP_complex_bsu_1_2_4"/>
</dbReference>
<dbReference type="GO" id="GO:0012505">
    <property type="term" value="C:endomembrane system"/>
    <property type="evidence" value="ECO:0007669"/>
    <property type="project" value="UniProtKB-SubCell"/>
</dbReference>
<dbReference type="PANTHER" id="PTHR11134">
    <property type="entry name" value="ADAPTOR COMPLEX SUBUNIT BETA FAMILY MEMBER"/>
    <property type="match status" value="1"/>
</dbReference>
<proteinExistence type="inferred from homology"/>
<sequence length="540" mass="61014">MASELDNIAAQFEPLSVHTNPEICRAALSQVMRLHVNGIDCARLLPGMLKLLAHPDLVTKKAVYHCTAMYASKNPELSLLAVNTLMQECSDSNPLIRGLALKTLTSLNHETFVEYCLRGINQGLSDKSVYVRRVAARCCARVYQQNVDLYNDGTLVNQLYNMLRDSDPIVVVNSMMALEEILSKEGGIVINKNIANHLLNNLKDMTPWGQCYILNILQKYKPKTQDDTFNMLNILDAFLVSQNTAVTTACLQLFLSLISSLPHLRPQVFKRYIKNIVAAIPQGNPELVFHILDHLNSYREEIKAELQPHYSIFFCKESDPLYLKKLKLNMLPHLTMPSHAKEILSEIFLHTSSSSREISLWALKAVTVVFKCDASTAPIVIKKLKQLIDSENPHTISNIFRVVRSLNLNEIKGGSEIIAKIASKHQKLTDTEGQLAFLSVLSQYGNLLEDSPYIIEEYVENFPNETNSVIKYQLLMTCVHVFFHHPAAMQGILGQVLELCIQDADKSVQSQALLYYRLLNHDVEHTKIITSIEMQELQEL</sequence>